<protein>
    <submittedName>
        <fullName evidence="3">RimJ/RimL family protein N-acetyltransferase</fullName>
    </submittedName>
</protein>
<proteinExistence type="predicted"/>
<evidence type="ECO:0000313" key="4">
    <source>
        <dbReference type="Proteomes" id="UP000294257"/>
    </source>
</evidence>
<evidence type="ECO:0000256" key="1">
    <source>
        <dbReference type="SAM" id="MobiDB-lite"/>
    </source>
</evidence>
<comment type="caution">
    <text evidence="3">The sequence shown here is derived from an EMBL/GenBank/DDBJ whole genome shotgun (WGS) entry which is preliminary data.</text>
</comment>
<gene>
    <name evidence="3" type="ORF">EV193_112110</name>
</gene>
<dbReference type="Pfam" id="PF13302">
    <property type="entry name" value="Acetyltransf_3"/>
    <property type="match status" value="1"/>
</dbReference>
<organism evidence="3 4">
    <name type="scientific">Herbihabitans rhizosphaerae</name>
    <dbReference type="NCBI Taxonomy" id="1872711"/>
    <lineage>
        <taxon>Bacteria</taxon>
        <taxon>Bacillati</taxon>
        <taxon>Actinomycetota</taxon>
        <taxon>Actinomycetes</taxon>
        <taxon>Pseudonocardiales</taxon>
        <taxon>Pseudonocardiaceae</taxon>
        <taxon>Herbihabitans</taxon>
    </lineage>
</organism>
<dbReference type="RefSeq" id="WP_130347919.1">
    <property type="nucleotide sequence ID" value="NZ_SGWQ01000012.1"/>
</dbReference>
<dbReference type="OrthoDB" id="3533156at2"/>
<feature type="compositionally biased region" description="Basic and acidic residues" evidence="1">
    <location>
        <begin position="1"/>
        <end position="14"/>
    </location>
</feature>
<evidence type="ECO:0000313" key="3">
    <source>
        <dbReference type="EMBL" id="RZS32476.1"/>
    </source>
</evidence>
<feature type="domain" description="N-acetyltransferase" evidence="2">
    <location>
        <begin position="13"/>
        <end position="173"/>
    </location>
</feature>
<dbReference type="Proteomes" id="UP000294257">
    <property type="component" value="Unassembled WGS sequence"/>
</dbReference>
<reference evidence="3 4" key="1">
    <citation type="submission" date="2019-02" db="EMBL/GenBank/DDBJ databases">
        <title>Genomic Encyclopedia of Type Strains, Phase IV (KMG-IV): sequencing the most valuable type-strain genomes for metagenomic binning, comparative biology and taxonomic classification.</title>
        <authorList>
            <person name="Goeker M."/>
        </authorList>
    </citation>
    <scope>NUCLEOTIDE SEQUENCE [LARGE SCALE GENOMIC DNA]</scope>
    <source>
        <strain evidence="3 4">DSM 101727</strain>
    </source>
</reference>
<feature type="region of interest" description="Disordered" evidence="1">
    <location>
        <begin position="1"/>
        <end position="21"/>
    </location>
</feature>
<name>A0A4Q7KFZ8_9PSEU</name>
<keyword evidence="4" id="KW-1185">Reference proteome</keyword>
<dbReference type="PANTHER" id="PTHR43792:SF1">
    <property type="entry name" value="N-ACETYLTRANSFERASE DOMAIN-CONTAINING PROTEIN"/>
    <property type="match status" value="1"/>
</dbReference>
<dbReference type="AlphaFoldDB" id="A0A4Q7KFZ8"/>
<accession>A0A4Q7KFZ8</accession>
<dbReference type="InterPro" id="IPR016181">
    <property type="entry name" value="Acyl_CoA_acyltransferase"/>
</dbReference>
<dbReference type="PANTHER" id="PTHR43792">
    <property type="entry name" value="GNAT FAMILY, PUTATIVE (AFU_ORTHOLOGUE AFUA_3G00765)-RELATED-RELATED"/>
    <property type="match status" value="1"/>
</dbReference>
<dbReference type="SUPFAM" id="SSF55729">
    <property type="entry name" value="Acyl-CoA N-acyltransferases (Nat)"/>
    <property type="match status" value="1"/>
</dbReference>
<dbReference type="PROSITE" id="PS51186">
    <property type="entry name" value="GNAT"/>
    <property type="match status" value="1"/>
</dbReference>
<keyword evidence="3" id="KW-0808">Transferase</keyword>
<sequence length="173" mass="19648">MGRMKDEIHTERLTLRRPAPADQDAMIEIHTDPATSRYIPTGPENPAEAERQFESWLTHWTEHGFGYWAITLTDSGKTIGFGGLRHNEFDGEHYLNLAYRIRPSAWGNGYAPEMAAAAVEWAVREMPDLEVRVVTDVDNTPAVRVAERAGFVEYKQGPYRDGQPCRFMRLPTA</sequence>
<dbReference type="InterPro" id="IPR000182">
    <property type="entry name" value="GNAT_dom"/>
</dbReference>
<dbReference type="InterPro" id="IPR051531">
    <property type="entry name" value="N-acetyltransferase"/>
</dbReference>
<evidence type="ECO:0000259" key="2">
    <source>
        <dbReference type="PROSITE" id="PS51186"/>
    </source>
</evidence>
<dbReference type="Gene3D" id="3.40.630.30">
    <property type="match status" value="1"/>
</dbReference>
<dbReference type="GO" id="GO:0016747">
    <property type="term" value="F:acyltransferase activity, transferring groups other than amino-acyl groups"/>
    <property type="evidence" value="ECO:0007669"/>
    <property type="project" value="InterPro"/>
</dbReference>
<dbReference type="EMBL" id="SGWQ01000012">
    <property type="protein sequence ID" value="RZS32476.1"/>
    <property type="molecule type" value="Genomic_DNA"/>
</dbReference>